<comment type="caution">
    <text evidence="1">The sequence shown here is derived from an EMBL/GenBank/DDBJ whole genome shotgun (WGS) entry which is preliminary data.</text>
</comment>
<dbReference type="Proteomes" id="UP001489897">
    <property type="component" value="Unassembled WGS sequence"/>
</dbReference>
<organism evidence="1 2">
    <name type="scientific">Paraburkholderia ferrariae</name>
    <dbReference type="NCBI Taxonomy" id="386056"/>
    <lineage>
        <taxon>Bacteria</taxon>
        <taxon>Pseudomonadati</taxon>
        <taxon>Pseudomonadota</taxon>
        <taxon>Betaproteobacteria</taxon>
        <taxon>Burkholderiales</taxon>
        <taxon>Burkholderiaceae</taxon>
        <taxon>Paraburkholderia</taxon>
    </lineage>
</organism>
<dbReference type="RefSeq" id="WP_342950306.1">
    <property type="nucleotide sequence ID" value="NZ_JAYMRV010000022.1"/>
</dbReference>
<dbReference type="EMBL" id="JAYMRV010000022">
    <property type="protein sequence ID" value="MEM5426744.1"/>
    <property type="molecule type" value="Genomic_DNA"/>
</dbReference>
<evidence type="ECO:0000313" key="2">
    <source>
        <dbReference type="Proteomes" id="UP001489897"/>
    </source>
</evidence>
<reference evidence="1 2" key="1">
    <citation type="submission" date="2024-01" db="EMBL/GenBank/DDBJ databases">
        <title>The diversity of rhizobia nodulating Mimosa spp. in eleven states of Brazil covering several biomes is determined by host plant, location, and edaphic factors.</title>
        <authorList>
            <person name="Rouws L."/>
            <person name="Barauna A."/>
            <person name="Beukes C."/>
            <person name="De Faria S.M."/>
            <person name="Gross E."/>
            <person name="Dos Reis Junior F.B."/>
            <person name="Simon M."/>
            <person name="Maluk M."/>
            <person name="Odee D.W."/>
            <person name="Kenicer G."/>
            <person name="Young J.P.W."/>
            <person name="Reis V.M."/>
            <person name="Zilli J."/>
            <person name="James E.K."/>
        </authorList>
    </citation>
    <scope>NUCLEOTIDE SEQUENCE [LARGE SCALE GENOMIC DNA]</scope>
    <source>
        <strain evidence="1 2">JPY167</strain>
    </source>
</reference>
<gene>
    <name evidence="1" type="ORF">VSR73_38075</name>
</gene>
<evidence type="ECO:0000313" key="1">
    <source>
        <dbReference type="EMBL" id="MEM5426744.1"/>
    </source>
</evidence>
<sequence>MEPGGTIAGLSGQTLREFFEQAAERAHLDALEHGQVTAAIS</sequence>
<protein>
    <submittedName>
        <fullName evidence="1">Uncharacterized protein</fullName>
    </submittedName>
</protein>
<accession>A0ABU9S457</accession>
<name>A0ABU9S457_9BURK</name>
<proteinExistence type="predicted"/>
<keyword evidence="2" id="KW-1185">Reference proteome</keyword>